<name>A0A2A6BD00_PRIPA</name>
<accession>A0A8R1YXQ0</accession>
<keyword evidence="2" id="KW-1185">Reference proteome</keyword>
<dbReference type="AlphaFoldDB" id="A0A2A6BD00"/>
<evidence type="ECO:0000313" key="2">
    <source>
        <dbReference type="Proteomes" id="UP000005239"/>
    </source>
</evidence>
<protein>
    <submittedName>
        <fullName evidence="1">Uncharacterized protein</fullName>
    </submittedName>
</protein>
<dbReference type="EnsemblMetazoa" id="PPA38883.1">
    <property type="protein sequence ID" value="PPA38883.1"/>
    <property type="gene ID" value="WBGene00277252"/>
</dbReference>
<proteinExistence type="predicted"/>
<sequence length="199" mass="22728">MPTIQTKHQLPHIIHYQLTNSTSDATPEKFTVKHAIIIGIFAFYFLFVLFCCGAFGRELYRYWRGRKRENEGEGGDEDVEMQEIEDVIVHVAAESEEPERKTSVFSFGDLEIIDETEDGKGNTSEDEPGPSSRVPRIRRQPRQHSKAFEVVGLVTCDGQPSSPPPVRTRRQMWADKKGFSLDTSFAHVPERIEEISNEM</sequence>
<evidence type="ECO:0000313" key="1">
    <source>
        <dbReference type="EnsemblMetazoa" id="PPA38883.1"/>
    </source>
</evidence>
<gene>
    <name evidence="1" type="primary">WBGene00277252</name>
</gene>
<dbReference type="Proteomes" id="UP000005239">
    <property type="component" value="Unassembled WGS sequence"/>
</dbReference>
<reference evidence="1" key="2">
    <citation type="submission" date="2022-06" db="UniProtKB">
        <authorList>
            <consortium name="EnsemblMetazoa"/>
        </authorList>
    </citation>
    <scope>IDENTIFICATION</scope>
    <source>
        <strain evidence="1">PS312</strain>
    </source>
</reference>
<reference evidence="2" key="1">
    <citation type="journal article" date="2008" name="Nat. Genet.">
        <title>The Pristionchus pacificus genome provides a unique perspective on nematode lifestyle and parasitism.</title>
        <authorList>
            <person name="Dieterich C."/>
            <person name="Clifton S.W."/>
            <person name="Schuster L.N."/>
            <person name="Chinwalla A."/>
            <person name="Delehaunty K."/>
            <person name="Dinkelacker I."/>
            <person name="Fulton L."/>
            <person name="Fulton R."/>
            <person name="Godfrey J."/>
            <person name="Minx P."/>
            <person name="Mitreva M."/>
            <person name="Roeseler W."/>
            <person name="Tian H."/>
            <person name="Witte H."/>
            <person name="Yang S.P."/>
            <person name="Wilson R.K."/>
            <person name="Sommer R.J."/>
        </authorList>
    </citation>
    <scope>NUCLEOTIDE SEQUENCE [LARGE SCALE GENOMIC DNA]</scope>
    <source>
        <strain evidence="2">PS312</strain>
    </source>
</reference>
<organism evidence="1 2">
    <name type="scientific">Pristionchus pacificus</name>
    <name type="common">Parasitic nematode worm</name>
    <dbReference type="NCBI Taxonomy" id="54126"/>
    <lineage>
        <taxon>Eukaryota</taxon>
        <taxon>Metazoa</taxon>
        <taxon>Ecdysozoa</taxon>
        <taxon>Nematoda</taxon>
        <taxon>Chromadorea</taxon>
        <taxon>Rhabditida</taxon>
        <taxon>Rhabditina</taxon>
        <taxon>Diplogasteromorpha</taxon>
        <taxon>Diplogasteroidea</taxon>
        <taxon>Neodiplogasteridae</taxon>
        <taxon>Pristionchus</taxon>
    </lineage>
</organism>
<accession>A0A2A6BD00</accession>